<name>A0A1Q2D730_9ENTE</name>
<gene>
    <name evidence="1" type="ORF">BW732_08175</name>
</gene>
<dbReference type="GO" id="GO:0016829">
    <property type="term" value="F:lyase activity"/>
    <property type="evidence" value="ECO:0007669"/>
    <property type="project" value="UniProtKB-KW"/>
</dbReference>
<protein>
    <submittedName>
        <fullName evidence="1">Phosphonate C-P lyase system protein PhnH</fullName>
    </submittedName>
</protein>
<dbReference type="OrthoDB" id="154477at2"/>
<sequence length="190" mass="20819">MNQQVLLAQEAFRLFISALSYVGEVKQLPDSPQAVLPIGKYLYALTFLDQEVSYASLGLSEEQEAVLTHEFRTKKVAISVAQTVFVDLINQPSLDVSPIKQVSIGNLIDPQLSATIVVSVSQLYGDNTYILTGPGIKSQLTLGLTKALSELLVIRQELNQEYPLGIDMLVIDQSGKMLGLPRTTVIQEVN</sequence>
<dbReference type="InterPro" id="IPR008772">
    <property type="entry name" value="Phosphonate_metab_PhnH"/>
</dbReference>
<evidence type="ECO:0000313" key="2">
    <source>
        <dbReference type="Proteomes" id="UP000188246"/>
    </source>
</evidence>
<dbReference type="SUPFAM" id="SSF159709">
    <property type="entry name" value="PhnH-like"/>
    <property type="match status" value="1"/>
</dbReference>
<proteinExistence type="predicted"/>
<organism evidence="1 2">
    <name type="scientific">Vagococcus penaei</name>
    <dbReference type="NCBI Taxonomy" id="633807"/>
    <lineage>
        <taxon>Bacteria</taxon>
        <taxon>Bacillati</taxon>
        <taxon>Bacillota</taxon>
        <taxon>Bacilli</taxon>
        <taxon>Lactobacillales</taxon>
        <taxon>Enterococcaceae</taxon>
        <taxon>Vagococcus</taxon>
    </lineage>
</organism>
<dbReference type="NCBIfam" id="TIGR03292">
    <property type="entry name" value="PhnH_redo"/>
    <property type="match status" value="1"/>
</dbReference>
<evidence type="ECO:0000313" key="1">
    <source>
        <dbReference type="EMBL" id="AQP54199.1"/>
    </source>
</evidence>
<accession>A0A1Q2D730</accession>
<dbReference type="InterPro" id="IPR038058">
    <property type="entry name" value="PhnH-like_sp"/>
</dbReference>
<keyword evidence="2" id="KW-1185">Reference proteome</keyword>
<dbReference type="RefSeq" id="WP_077276276.1">
    <property type="nucleotide sequence ID" value="NZ_CP019609.1"/>
</dbReference>
<dbReference type="STRING" id="633807.BW732_08175"/>
<dbReference type="KEGG" id="vpi:BW732_08175"/>
<dbReference type="Gene3D" id="3.40.50.11310">
    <property type="entry name" value="Bacterial phosphonate metabolism protein PhnH"/>
    <property type="match status" value="1"/>
</dbReference>
<dbReference type="Proteomes" id="UP000188246">
    <property type="component" value="Chromosome"/>
</dbReference>
<dbReference type="GO" id="GO:0019634">
    <property type="term" value="P:organic phosphonate metabolic process"/>
    <property type="evidence" value="ECO:0007669"/>
    <property type="project" value="InterPro"/>
</dbReference>
<keyword evidence="1" id="KW-0456">Lyase</keyword>
<dbReference type="EMBL" id="CP019609">
    <property type="protein sequence ID" value="AQP54199.1"/>
    <property type="molecule type" value="Genomic_DNA"/>
</dbReference>
<reference evidence="1 2" key="1">
    <citation type="journal article" date="2010" name="Int. J. Syst. Evol. Microbiol.">
        <title>Vagococcus penaei sp. nov., isolated from spoilage microbiota of cooked shrimp (Penaeus vannamei).</title>
        <authorList>
            <person name="Jaffres E."/>
            <person name="Prevost H."/>
            <person name="Rossero A."/>
            <person name="Joffraud J.J."/>
            <person name="Dousset X."/>
        </authorList>
    </citation>
    <scope>NUCLEOTIDE SEQUENCE [LARGE SCALE GENOMIC DNA]</scope>
    <source>
        <strain evidence="1 2">CD276</strain>
    </source>
</reference>
<dbReference type="AlphaFoldDB" id="A0A1Q2D730"/>
<dbReference type="Pfam" id="PF05845">
    <property type="entry name" value="PhnH"/>
    <property type="match status" value="1"/>
</dbReference>